<evidence type="ECO:0000313" key="2">
    <source>
        <dbReference type="EMBL" id="EED95272.1"/>
    </source>
</evidence>
<feature type="domain" description="SMc04008-like" evidence="1">
    <location>
        <begin position="114"/>
        <end position="145"/>
    </location>
</feature>
<dbReference type="SUPFAM" id="SSF158757">
    <property type="entry name" value="SMc04008-like"/>
    <property type="match status" value="1"/>
</dbReference>
<sequence>MYSFSFASATGVEVDTTSLPPLILEQMAAGAFRSLCQHLAARSDQVANIDIMAVGGFCRNCLSKPHVLMAHITHQWMVLEARALSNSLRDDANFASMFSGSTEETPSIIKTLDAMGYDEAAQEVYGCTYQDWKKRHQKKSSDEQLNCLAKWLVVEARKISSEISANAVVSSYFYDQQQSVIEDLDAFGYDEAALLVYGGTYPEWKKLHQKKATDEQM</sequence>
<feature type="domain" description="SMc04008-like" evidence="1">
    <location>
        <begin position="187"/>
        <end position="217"/>
    </location>
</feature>
<reference evidence="2 3" key="2">
    <citation type="journal article" date="2008" name="Nature">
        <title>The Phaeodactylum genome reveals the evolutionary history of diatom genomes.</title>
        <authorList>
            <person name="Bowler C."/>
            <person name="Allen A.E."/>
            <person name="Badger J.H."/>
            <person name="Grimwood J."/>
            <person name="Jabbari K."/>
            <person name="Kuo A."/>
            <person name="Maheswari U."/>
            <person name="Martens C."/>
            <person name="Maumus F."/>
            <person name="Otillar R.P."/>
            <person name="Rayko E."/>
            <person name="Salamov A."/>
            <person name="Vandepoele K."/>
            <person name="Beszteri B."/>
            <person name="Gruber A."/>
            <person name="Heijde M."/>
            <person name="Katinka M."/>
            <person name="Mock T."/>
            <person name="Valentin K."/>
            <person name="Verret F."/>
            <person name="Berges J.A."/>
            <person name="Brownlee C."/>
            <person name="Cadoret J.P."/>
            <person name="Chiovitti A."/>
            <person name="Choi C.J."/>
            <person name="Coesel S."/>
            <person name="De Martino A."/>
            <person name="Detter J.C."/>
            <person name="Durkin C."/>
            <person name="Falciatore A."/>
            <person name="Fournet J."/>
            <person name="Haruta M."/>
            <person name="Huysman M.J."/>
            <person name="Jenkins B.D."/>
            <person name="Jiroutova K."/>
            <person name="Jorgensen R.E."/>
            <person name="Joubert Y."/>
            <person name="Kaplan A."/>
            <person name="Kroger N."/>
            <person name="Kroth P.G."/>
            <person name="La Roche J."/>
            <person name="Lindquist E."/>
            <person name="Lommer M."/>
            <person name="Martin-Jezequel V."/>
            <person name="Lopez P.J."/>
            <person name="Lucas S."/>
            <person name="Mangogna M."/>
            <person name="McGinnis K."/>
            <person name="Medlin L.K."/>
            <person name="Montsant A."/>
            <person name="Oudot-Le Secq M.P."/>
            <person name="Napoli C."/>
            <person name="Obornik M."/>
            <person name="Parker M.S."/>
            <person name="Petit J.L."/>
            <person name="Porcel B.M."/>
            <person name="Poulsen N."/>
            <person name="Robison M."/>
            <person name="Rychlewski L."/>
            <person name="Rynearson T.A."/>
            <person name="Schmutz J."/>
            <person name="Shapiro H."/>
            <person name="Siaut M."/>
            <person name="Stanley M."/>
            <person name="Sussman M.R."/>
            <person name="Taylor A.R."/>
            <person name="Vardi A."/>
            <person name="von Dassow P."/>
            <person name="Vyverman W."/>
            <person name="Willis A."/>
            <person name="Wyrwicz L.S."/>
            <person name="Rokhsar D.S."/>
            <person name="Weissenbach J."/>
            <person name="Armbrust E.V."/>
            <person name="Green B.R."/>
            <person name="Van de Peer Y."/>
            <person name="Grigoriev I.V."/>
        </authorList>
    </citation>
    <scope>NUCLEOTIDE SEQUENCE [LARGE SCALE GENOMIC DNA]</scope>
    <source>
        <strain evidence="2 3">CCMP1335</strain>
    </source>
</reference>
<name>B8BUE4_THAPS</name>
<proteinExistence type="predicted"/>
<keyword evidence="3" id="KW-1185">Reference proteome</keyword>
<dbReference type="Pfam" id="PF06844">
    <property type="entry name" value="DUF1244"/>
    <property type="match status" value="3"/>
</dbReference>
<dbReference type="GeneID" id="7450351"/>
<dbReference type="InParanoid" id="B8BUE4"/>
<gene>
    <name evidence="2" type="ORF">THAPSDRAFT_2452</name>
</gene>
<reference evidence="2 3" key="1">
    <citation type="journal article" date="2004" name="Science">
        <title>The genome of the diatom Thalassiosira pseudonana: ecology, evolution, and metabolism.</title>
        <authorList>
            <person name="Armbrust E.V."/>
            <person name="Berges J.A."/>
            <person name="Bowler C."/>
            <person name="Green B.R."/>
            <person name="Martinez D."/>
            <person name="Putnam N.H."/>
            <person name="Zhou S."/>
            <person name="Allen A.E."/>
            <person name="Apt K.E."/>
            <person name="Bechner M."/>
            <person name="Brzezinski M.A."/>
            <person name="Chaal B.K."/>
            <person name="Chiovitti A."/>
            <person name="Davis A.K."/>
            <person name="Demarest M.S."/>
            <person name="Detter J.C."/>
            <person name="Glavina T."/>
            <person name="Goodstein D."/>
            <person name="Hadi M.Z."/>
            <person name="Hellsten U."/>
            <person name="Hildebrand M."/>
            <person name="Jenkins B.D."/>
            <person name="Jurka J."/>
            <person name="Kapitonov V.V."/>
            <person name="Kroger N."/>
            <person name="Lau W.W."/>
            <person name="Lane T.W."/>
            <person name="Larimer F.W."/>
            <person name="Lippmeier J.C."/>
            <person name="Lucas S."/>
            <person name="Medina M."/>
            <person name="Montsant A."/>
            <person name="Obornik M."/>
            <person name="Parker M.S."/>
            <person name="Palenik B."/>
            <person name="Pazour G.J."/>
            <person name="Richardson P.M."/>
            <person name="Rynearson T.A."/>
            <person name="Saito M.A."/>
            <person name="Schwartz D.C."/>
            <person name="Thamatrakoln K."/>
            <person name="Valentin K."/>
            <person name="Vardi A."/>
            <person name="Wilkerson F.P."/>
            <person name="Rokhsar D.S."/>
        </authorList>
    </citation>
    <scope>NUCLEOTIDE SEQUENCE [LARGE SCALE GENOMIC DNA]</scope>
    <source>
        <strain evidence="2 3">CCMP1335</strain>
    </source>
</reference>
<organism evidence="2 3">
    <name type="scientific">Thalassiosira pseudonana</name>
    <name type="common">Marine diatom</name>
    <name type="synonym">Cyclotella nana</name>
    <dbReference type="NCBI Taxonomy" id="35128"/>
    <lineage>
        <taxon>Eukaryota</taxon>
        <taxon>Sar</taxon>
        <taxon>Stramenopiles</taxon>
        <taxon>Ochrophyta</taxon>
        <taxon>Bacillariophyta</taxon>
        <taxon>Coscinodiscophyceae</taxon>
        <taxon>Thalassiosirophycidae</taxon>
        <taxon>Thalassiosirales</taxon>
        <taxon>Thalassiosiraceae</taxon>
        <taxon>Thalassiosira</taxon>
    </lineage>
</organism>
<dbReference type="InterPro" id="IPR036810">
    <property type="entry name" value="SMc04008-like_sf"/>
</dbReference>
<feature type="domain" description="SMc04008-like" evidence="1">
    <location>
        <begin position="46"/>
        <end position="65"/>
    </location>
</feature>
<dbReference type="HOGENOM" id="CLU_1274518_0_0_1"/>
<dbReference type="KEGG" id="tps:THAPSDRAFT_2452"/>
<dbReference type="Gene3D" id="1.10.3340.10">
    <property type="entry name" value="SMc04008-like"/>
    <property type="match status" value="2"/>
</dbReference>
<dbReference type="AlphaFoldDB" id="B8BUE4"/>
<dbReference type="EMBL" id="CM000639">
    <property type="protein sequence ID" value="EED95272.1"/>
    <property type="molecule type" value="Genomic_DNA"/>
</dbReference>
<dbReference type="RefSeq" id="XP_002287829.1">
    <property type="nucleotide sequence ID" value="XM_002287793.1"/>
</dbReference>
<accession>B8BUE4</accession>
<dbReference type="PaxDb" id="35128-Thaps2452"/>
<dbReference type="Proteomes" id="UP000001449">
    <property type="component" value="Chromosome 2"/>
</dbReference>
<evidence type="ECO:0000259" key="1">
    <source>
        <dbReference type="Pfam" id="PF06844"/>
    </source>
</evidence>
<protein>
    <recommendedName>
        <fullName evidence="1">SMc04008-like domain-containing protein</fullName>
    </recommendedName>
</protein>
<evidence type="ECO:0000313" key="3">
    <source>
        <dbReference type="Proteomes" id="UP000001449"/>
    </source>
</evidence>
<dbReference type="eggNOG" id="ENOG502SEXI">
    <property type="taxonomic scope" value="Eukaryota"/>
</dbReference>
<dbReference type="InterPro" id="IPR023163">
    <property type="entry name" value="SMc04008-like_domain"/>
</dbReference>